<evidence type="ECO:0000256" key="1">
    <source>
        <dbReference type="ARBA" id="ARBA00005189"/>
    </source>
</evidence>
<keyword evidence="3 5" id="KW-0012">Acyltransferase</keyword>
<dbReference type="CDD" id="cd07988">
    <property type="entry name" value="LPLAT_ABO13168-like"/>
    <property type="match status" value="1"/>
</dbReference>
<reference evidence="5" key="1">
    <citation type="submission" date="2020-11" db="EMBL/GenBank/DDBJ databases">
        <title>Enhanced detection system for hospital associated transmission using whole genome sequencing surveillance.</title>
        <authorList>
            <person name="Harrison L.H."/>
            <person name="Van Tyne D."/>
            <person name="Marsh J.W."/>
            <person name="Griffith M.P."/>
            <person name="Snyder D.J."/>
            <person name="Cooper V.S."/>
            <person name="Mustapha M."/>
        </authorList>
    </citation>
    <scope>NUCLEOTIDE SEQUENCE</scope>
    <source>
        <strain evidence="5">STEN00092</strain>
    </source>
</reference>
<accession>A0A0K2IRN2</accession>
<gene>
    <name evidence="5" type="ORF">I5U57_17680</name>
</gene>
<dbReference type="InterPro" id="IPR002123">
    <property type="entry name" value="Plipid/glycerol_acylTrfase"/>
</dbReference>
<keyword evidence="2" id="KW-0808">Transferase</keyword>
<dbReference type="Proteomes" id="UP000616785">
    <property type="component" value="Unassembled WGS sequence"/>
</dbReference>
<comment type="caution">
    <text evidence="5">The sequence shown here is derived from an EMBL/GenBank/DDBJ whole genome shotgun (WGS) entry which is preliminary data.</text>
</comment>
<sequence>MNNPTSLLPAVPPQMPQVKPNAFLRWLARCTLRMGGWKVTGTLPDIPRLVFIIAPHSSNWDGLWGMAAKIALGMKVKVLGKASLFWWPLGPLLHKLGVIPLDRSSPQGTVGQAVDLLRNNEKMWFAITPEGTRKAVKDWKAGFLKIARMADVPILAAYFHYPEKTIGIGPLFTPSGDDAADMAAIREFYRPWMGKTRGTV</sequence>
<evidence type="ECO:0000256" key="2">
    <source>
        <dbReference type="ARBA" id="ARBA00022679"/>
    </source>
</evidence>
<evidence type="ECO:0000259" key="4">
    <source>
        <dbReference type="SMART" id="SM00563"/>
    </source>
</evidence>
<evidence type="ECO:0000313" key="6">
    <source>
        <dbReference type="Proteomes" id="UP000616785"/>
    </source>
</evidence>
<name>A0A0K2IRN2_STEMA</name>
<proteinExistence type="predicted"/>
<dbReference type="SUPFAM" id="SSF69593">
    <property type="entry name" value="Glycerol-3-phosphate (1)-acyltransferase"/>
    <property type="match status" value="1"/>
</dbReference>
<dbReference type="GO" id="GO:0003841">
    <property type="term" value="F:1-acylglycerol-3-phosphate O-acyltransferase activity"/>
    <property type="evidence" value="ECO:0007669"/>
    <property type="project" value="TreeGrafter"/>
</dbReference>
<protein>
    <submittedName>
        <fullName evidence="5">Lysophospholipid acyltransferase family protein</fullName>
    </submittedName>
</protein>
<feature type="domain" description="Phospholipid/glycerol acyltransferase" evidence="4">
    <location>
        <begin position="50"/>
        <end position="162"/>
    </location>
</feature>
<evidence type="ECO:0000256" key="3">
    <source>
        <dbReference type="ARBA" id="ARBA00023315"/>
    </source>
</evidence>
<dbReference type="SMART" id="SM00563">
    <property type="entry name" value="PlsC"/>
    <property type="match status" value="1"/>
</dbReference>
<evidence type="ECO:0000313" key="5">
    <source>
        <dbReference type="EMBL" id="MBH1641268.1"/>
    </source>
</evidence>
<dbReference type="PANTHER" id="PTHR10434">
    <property type="entry name" value="1-ACYL-SN-GLYCEROL-3-PHOSPHATE ACYLTRANSFERASE"/>
    <property type="match status" value="1"/>
</dbReference>
<dbReference type="Pfam" id="PF01553">
    <property type="entry name" value="Acyltransferase"/>
    <property type="match status" value="1"/>
</dbReference>
<organism evidence="5 6">
    <name type="scientific">Stenotrophomonas maltophilia</name>
    <name type="common">Pseudomonas maltophilia</name>
    <name type="synonym">Xanthomonas maltophilia</name>
    <dbReference type="NCBI Taxonomy" id="40324"/>
    <lineage>
        <taxon>Bacteria</taxon>
        <taxon>Pseudomonadati</taxon>
        <taxon>Pseudomonadota</taxon>
        <taxon>Gammaproteobacteria</taxon>
        <taxon>Lysobacterales</taxon>
        <taxon>Lysobacteraceae</taxon>
        <taxon>Stenotrophomonas</taxon>
        <taxon>Stenotrophomonas maltophilia group</taxon>
    </lineage>
</organism>
<comment type="pathway">
    <text evidence="1">Lipid metabolism.</text>
</comment>
<dbReference type="GO" id="GO:0006654">
    <property type="term" value="P:phosphatidic acid biosynthetic process"/>
    <property type="evidence" value="ECO:0007669"/>
    <property type="project" value="TreeGrafter"/>
</dbReference>
<dbReference type="AlphaFoldDB" id="A0A0K2IRN2"/>
<dbReference type="PANTHER" id="PTHR10434:SF9">
    <property type="entry name" value="PHOSPHOLIPID_GLYCEROL ACYLTRANSFERASE DOMAIN-CONTAINING PROTEIN"/>
    <property type="match status" value="1"/>
</dbReference>
<dbReference type="EMBL" id="JADUNO010000085">
    <property type="protein sequence ID" value="MBH1641268.1"/>
    <property type="molecule type" value="Genomic_DNA"/>
</dbReference>